<dbReference type="RefSeq" id="WP_091640753.1">
    <property type="nucleotide sequence ID" value="NZ_FOEG01000002.1"/>
</dbReference>
<dbReference type="Proteomes" id="UP000199657">
    <property type="component" value="Unassembled WGS sequence"/>
</dbReference>
<sequence>MHWETGEGRLICEGRTVLSSDQIVLRHQSASRANGWLAYIPSVTTTVTRLGHRRQALLELEDGRRGWFMVVSQTPSLTALRSCGRFG</sequence>
<dbReference type="AlphaFoldDB" id="A0A1H8RRP2"/>
<protein>
    <submittedName>
        <fullName evidence="1">Uncharacterized protein</fullName>
    </submittedName>
</protein>
<name>A0A1H8RRP2_9GAMM</name>
<keyword evidence="2" id="KW-1185">Reference proteome</keyword>
<evidence type="ECO:0000313" key="1">
    <source>
        <dbReference type="EMBL" id="SEO69006.1"/>
    </source>
</evidence>
<accession>A0A1H8RRP2</accession>
<organism evidence="1 2">
    <name type="scientific">Aquisalimonas asiatica</name>
    <dbReference type="NCBI Taxonomy" id="406100"/>
    <lineage>
        <taxon>Bacteria</taxon>
        <taxon>Pseudomonadati</taxon>
        <taxon>Pseudomonadota</taxon>
        <taxon>Gammaproteobacteria</taxon>
        <taxon>Chromatiales</taxon>
        <taxon>Ectothiorhodospiraceae</taxon>
        <taxon>Aquisalimonas</taxon>
    </lineage>
</organism>
<gene>
    <name evidence="1" type="ORF">SAMN04488052_102202</name>
</gene>
<reference evidence="1 2" key="1">
    <citation type="submission" date="2016-10" db="EMBL/GenBank/DDBJ databases">
        <authorList>
            <person name="de Groot N.N."/>
        </authorList>
    </citation>
    <scope>NUCLEOTIDE SEQUENCE [LARGE SCALE GENOMIC DNA]</scope>
    <source>
        <strain evidence="1 2">CGMCC 1.6291</strain>
    </source>
</reference>
<dbReference type="EMBL" id="FOEG01000002">
    <property type="protein sequence ID" value="SEO69006.1"/>
    <property type="molecule type" value="Genomic_DNA"/>
</dbReference>
<evidence type="ECO:0000313" key="2">
    <source>
        <dbReference type="Proteomes" id="UP000199657"/>
    </source>
</evidence>
<proteinExistence type="predicted"/>